<dbReference type="Proteomes" id="UP000007030">
    <property type="component" value="Chromosome"/>
</dbReference>
<feature type="transmembrane region" description="Helical" evidence="7">
    <location>
        <begin position="218"/>
        <end position="237"/>
    </location>
</feature>
<dbReference type="PANTHER" id="PTHR43163:SF6">
    <property type="entry name" value="DIPEPTIDE TRANSPORT SYSTEM PERMEASE PROTEIN DPPB-RELATED"/>
    <property type="match status" value="1"/>
</dbReference>
<reference evidence="9 10" key="1">
    <citation type="journal article" date="2012" name="Stand. Genomic Sci.">
        <title>Complete genome sequence of the aerobic, heterotroph Marinithermus hydrothermalis type strain (T1(T)) from a deep-sea hydrothermal vent chimney.</title>
        <authorList>
            <person name="Copeland A."/>
            <person name="Gu W."/>
            <person name="Yasawong M."/>
            <person name="Lapidus A."/>
            <person name="Lucas S."/>
            <person name="Deshpande S."/>
            <person name="Pagani I."/>
            <person name="Tapia R."/>
            <person name="Cheng J.F."/>
            <person name="Goodwin L.A."/>
            <person name="Pitluck S."/>
            <person name="Liolios K."/>
            <person name="Ivanova N."/>
            <person name="Mavromatis K."/>
            <person name="Mikhailova N."/>
            <person name="Pati A."/>
            <person name="Chen A."/>
            <person name="Palaniappan K."/>
            <person name="Land M."/>
            <person name="Pan C."/>
            <person name="Brambilla E.M."/>
            <person name="Rohde M."/>
            <person name="Tindall B.J."/>
            <person name="Sikorski J."/>
            <person name="Goker M."/>
            <person name="Detter J.C."/>
            <person name="Bristow J."/>
            <person name="Eisen J.A."/>
            <person name="Markowitz V."/>
            <person name="Hugenholtz P."/>
            <person name="Kyrpides N.C."/>
            <person name="Klenk H.P."/>
            <person name="Woyke T."/>
        </authorList>
    </citation>
    <scope>NUCLEOTIDE SEQUENCE [LARGE SCALE GENOMIC DNA]</scope>
    <source>
        <strain evidence="10">DSM 14884 / JCM 11576 / T1</strain>
    </source>
</reference>
<organism evidence="9 10">
    <name type="scientific">Marinithermus hydrothermalis (strain DSM 14884 / JCM 11576 / T1)</name>
    <dbReference type="NCBI Taxonomy" id="869210"/>
    <lineage>
        <taxon>Bacteria</taxon>
        <taxon>Thermotogati</taxon>
        <taxon>Deinococcota</taxon>
        <taxon>Deinococci</taxon>
        <taxon>Thermales</taxon>
        <taxon>Thermaceae</taxon>
        <taxon>Marinithermus</taxon>
    </lineage>
</organism>
<dbReference type="InterPro" id="IPR035906">
    <property type="entry name" value="MetI-like_sf"/>
</dbReference>
<dbReference type="Gene3D" id="1.10.3720.10">
    <property type="entry name" value="MetI-like"/>
    <property type="match status" value="1"/>
</dbReference>
<accession>F2NLD6</accession>
<keyword evidence="4 7" id="KW-0812">Transmembrane</keyword>
<keyword evidence="5 7" id="KW-1133">Transmembrane helix</keyword>
<dbReference type="KEGG" id="mhd:Marky_1012"/>
<evidence type="ECO:0000256" key="3">
    <source>
        <dbReference type="ARBA" id="ARBA00022475"/>
    </source>
</evidence>
<comment type="subcellular location">
    <subcellularLocation>
        <location evidence="1 7">Cell membrane</location>
        <topology evidence="1 7">Multi-pass membrane protein</topology>
    </subcellularLocation>
</comment>
<keyword evidence="10" id="KW-1185">Reference proteome</keyword>
<protein>
    <submittedName>
        <fullName evidence="9">ABC-type transporter, integral membrane subunit</fullName>
    </submittedName>
</protein>
<dbReference type="OrthoDB" id="29805at2"/>
<feature type="transmembrane region" description="Helical" evidence="7">
    <location>
        <begin position="12"/>
        <end position="30"/>
    </location>
</feature>
<feature type="transmembrane region" description="Helical" evidence="7">
    <location>
        <begin position="151"/>
        <end position="173"/>
    </location>
</feature>
<keyword evidence="3" id="KW-1003">Cell membrane</keyword>
<gene>
    <name evidence="9" type="ordered locus">Marky_1012</name>
</gene>
<proteinExistence type="inferred from homology"/>
<dbReference type="AlphaFoldDB" id="F2NLD6"/>
<feature type="transmembrane region" description="Helical" evidence="7">
    <location>
        <begin position="318"/>
        <end position="344"/>
    </location>
</feature>
<dbReference type="InterPro" id="IPR000515">
    <property type="entry name" value="MetI-like"/>
</dbReference>
<evidence type="ECO:0000256" key="7">
    <source>
        <dbReference type="RuleBase" id="RU363032"/>
    </source>
</evidence>
<comment type="similarity">
    <text evidence="7">Belongs to the binding-protein-dependent transport system permease family.</text>
</comment>
<evidence type="ECO:0000256" key="4">
    <source>
        <dbReference type="ARBA" id="ARBA00022692"/>
    </source>
</evidence>
<dbReference type="RefSeq" id="WP_013703803.1">
    <property type="nucleotide sequence ID" value="NC_015387.1"/>
</dbReference>
<feature type="domain" description="ABC transmembrane type-1" evidence="8">
    <location>
        <begin position="112"/>
        <end position="337"/>
    </location>
</feature>
<feature type="transmembrane region" description="Helical" evidence="7">
    <location>
        <begin position="274"/>
        <end position="298"/>
    </location>
</feature>
<dbReference type="HOGENOM" id="CLU_036879_0_0_0"/>
<dbReference type="InterPro" id="IPR045621">
    <property type="entry name" value="BPD_transp_1_N"/>
</dbReference>
<keyword evidence="6 7" id="KW-0472">Membrane</keyword>
<evidence type="ECO:0000256" key="6">
    <source>
        <dbReference type="ARBA" id="ARBA00023136"/>
    </source>
</evidence>
<keyword evidence="2 7" id="KW-0813">Transport</keyword>
<evidence type="ECO:0000313" key="9">
    <source>
        <dbReference type="EMBL" id="AEB11755.1"/>
    </source>
</evidence>
<dbReference type="GO" id="GO:0055085">
    <property type="term" value="P:transmembrane transport"/>
    <property type="evidence" value="ECO:0007669"/>
    <property type="project" value="InterPro"/>
</dbReference>
<evidence type="ECO:0000256" key="5">
    <source>
        <dbReference type="ARBA" id="ARBA00022989"/>
    </source>
</evidence>
<dbReference type="CDD" id="cd06261">
    <property type="entry name" value="TM_PBP2"/>
    <property type="match status" value="1"/>
</dbReference>
<evidence type="ECO:0000256" key="1">
    <source>
        <dbReference type="ARBA" id="ARBA00004651"/>
    </source>
</evidence>
<sequence>MGAYAVRRFLSIIPVLFGVSLLVFTFVHLIPGDPAVVMLGERATPEALEKLREQLNLNKPLFFNFEAFQQTGNPSALLDSQYFTFLTRVLQGDLGQSIFSRVDVSTELAARFPATFELAVGAMIVAILIGIPAGIFAAIRKNSLVDLGVMVGALVGVSMPIFWLGLLLIYIFAVNLHWLPPSGRLDVQLELQSITGLYVLDSLLQGRLDVTLNALKHLILPSIALGTIPTAIIARMMRGSMLEVMNQDYIRTARAKGLAERVVIWKHALRNAMLPVITIIGLSFGTLLTGAILTETIFNWPGIGKWLYDAIGARDYPIVQGGTLFIATIYVIVNALVDLSYGLFDPRIQYR</sequence>
<dbReference type="GO" id="GO:0005886">
    <property type="term" value="C:plasma membrane"/>
    <property type="evidence" value="ECO:0007669"/>
    <property type="project" value="UniProtKB-SubCell"/>
</dbReference>
<dbReference type="STRING" id="869210.Marky_1012"/>
<dbReference type="SUPFAM" id="SSF161098">
    <property type="entry name" value="MetI-like"/>
    <property type="match status" value="1"/>
</dbReference>
<dbReference type="Pfam" id="PF00528">
    <property type="entry name" value="BPD_transp_1"/>
    <property type="match status" value="1"/>
</dbReference>
<dbReference type="EMBL" id="CP002630">
    <property type="protein sequence ID" value="AEB11755.1"/>
    <property type="molecule type" value="Genomic_DNA"/>
</dbReference>
<name>F2NLD6_MARHT</name>
<feature type="transmembrane region" description="Helical" evidence="7">
    <location>
        <begin position="118"/>
        <end position="139"/>
    </location>
</feature>
<evidence type="ECO:0000259" key="8">
    <source>
        <dbReference type="PROSITE" id="PS50928"/>
    </source>
</evidence>
<evidence type="ECO:0000313" key="10">
    <source>
        <dbReference type="Proteomes" id="UP000007030"/>
    </source>
</evidence>
<evidence type="ECO:0000256" key="2">
    <source>
        <dbReference type="ARBA" id="ARBA00022448"/>
    </source>
</evidence>
<dbReference type="eggNOG" id="COG0601">
    <property type="taxonomic scope" value="Bacteria"/>
</dbReference>
<dbReference type="PROSITE" id="PS50928">
    <property type="entry name" value="ABC_TM1"/>
    <property type="match status" value="1"/>
</dbReference>
<dbReference type="PANTHER" id="PTHR43163">
    <property type="entry name" value="DIPEPTIDE TRANSPORT SYSTEM PERMEASE PROTEIN DPPB-RELATED"/>
    <property type="match status" value="1"/>
</dbReference>
<dbReference type="Pfam" id="PF19300">
    <property type="entry name" value="BPD_transp_1_N"/>
    <property type="match status" value="1"/>
</dbReference>